<evidence type="ECO:0000313" key="11">
    <source>
        <dbReference type="Proteomes" id="UP000234530"/>
    </source>
</evidence>
<evidence type="ECO:0000256" key="1">
    <source>
        <dbReference type="ARBA" id="ARBA00004786"/>
    </source>
</evidence>
<dbReference type="Proteomes" id="UP000234530">
    <property type="component" value="Chromosome"/>
</dbReference>
<comment type="cofactor">
    <cofactor evidence="5">
        <name>FAD</name>
        <dbReference type="ChEBI" id="CHEBI:57692"/>
    </cofactor>
</comment>
<keyword evidence="5" id="KW-0805">Transcription regulation</keyword>
<feature type="domain" description="Aldehyde dehydrogenase" evidence="7">
    <location>
        <begin position="560"/>
        <end position="983"/>
    </location>
</feature>
<keyword evidence="5" id="KW-0642">Proline metabolism</keyword>
<comment type="similarity">
    <text evidence="5">In the C-terminal section; belongs to the aldehyde dehydrogenase family.</text>
</comment>
<dbReference type="PROSITE" id="PS00070">
    <property type="entry name" value="ALDEHYDE_DEHYDR_CYS"/>
    <property type="match status" value="1"/>
</dbReference>
<keyword evidence="5" id="KW-0678">Repressor</keyword>
<dbReference type="Pfam" id="PF14850">
    <property type="entry name" value="Pro_dh-DNA_bdg"/>
    <property type="match status" value="1"/>
</dbReference>
<dbReference type="GO" id="GO:0003677">
    <property type="term" value="F:DNA binding"/>
    <property type="evidence" value="ECO:0007669"/>
    <property type="project" value="UniProtKB-KW"/>
</dbReference>
<evidence type="ECO:0000259" key="8">
    <source>
        <dbReference type="Pfam" id="PF01619"/>
    </source>
</evidence>
<comment type="catalytic activity">
    <reaction evidence="5">
        <text>L-proline + a quinone = (S)-1-pyrroline-5-carboxylate + a quinol + H(+)</text>
        <dbReference type="Rhea" id="RHEA:23784"/>
        <dbReference type="ChEBI" id="CHEBI:15378"/>
        <dbReference type="ChEBI" id="CHEBI:17388"/>
        <dbReference type="ChEBI" id="CHEBI:24646"/>
        <dbReference type="ChEBI" id="CHEBI:60039"/>
        <dbReference type="ChEBI" id="CHEBI:132124"/>
        <dbReference type="EC" id="1.5.5.2"/>
    </reaction>
</comment>
<name>A0A2H5F3P8_9RHOB</name>
<dbReference type="SUPFAM" id="SSF81935">
    <property type="entry name" value="N-terminal domain of bifunctional PutA protein"/>
    <property type="match status" value="1"/>
</dbReference>
<dbReference type="Pfam" id="PF01619">
    <property type="entry name" value="Pro_dh"/>
    <property type="match status" value="1"/>
</dbReference>
<dbReference type="InterPro" id="IPR005933">
    <property type="entry name" value="PutA_C"/>
</dbReference>
<dbReference type="FunFam" id="3.40.309.10:FF:000005">
    <property type="entry name" value="1-pyrroline-5-carboxylate dehydrogenase 1"/>
    <property type="match status" value="1"/>
</dbReference>
<keyword evidence="11" id="KW-1185">Reference proteome</keyword>
<dbReference type="GO" id="GO:0010133">
    <property type="term" value="P:L-proline catabolic process to L-glutamate"/>
    <property type="evidence" value="ECO:0007669"/>
    <property type="project" value="UniProtKB-UniRule"/>
</dbReference>
<organism evidence="10 11">
    <name type="scientific">Paracoccus zhejiangensis</name>
    <dbReference type="NCBI Taxonomy" id="1077935"/>
    <lineage>
        <taxon>Bacteria</taxon>
        <taxon>Pseudomonadati</taxon>
        <taxon>Pseudomonadota</taxon>
        <taxon>Alphaproteobacteria</taxon>
        <taxon>Rhodobacterales</taxon>
        <taxon>Paracoccaceae</taxon>
        <taxon>Paracoccus</taxon>
    </lineage>
</organism>
<dbReference type="Gene3D" id="3.20.20.220">
    <property type="match status" value="1"/>
</dbReference>
<gene>
    <name evidence="10" type="ORF">CX676_05055</name>
</gene>
<dbReference type="RefSeq" id="WP_101754151.1">
    <property type="nucleotide sequence ID" value="NZ_CP025430.1"/>
</dbReference>
<dbReference type="InterPro" id="IPR016161">
    <property type="entry name" value="Ald_DH/histidinol_DH"/>
</dbReference>
<proteinExistence type="inferred from homology"/>
<dbReference type="OrthoDB" id="9812625at2"/>
<dbReference type="NCBIfam" id="NF008869">
    <property type="entry name" value="PRK11904.1"/>
    <property type="match status" value="1"/>
</dbReference>
<evidence type="ECO:0000259" key="7">
    <source>
        <dbReference type="Pfam" id="PF00171"/>
    </source>
</evidence>
<dbReference type="Pfam" id="PF00171">
    <property type="entry name" value="Aldedh"/>
    <property type="match status" value="1"/>
</dbReference>
<dbReference type="InterPro" id="IPR024089">
    <property type="entry name" value="PRODH_PutA_dom_I/II"/>
</dbReference>
<dbReference type="GO" id="GO:0004657">
    <property type="term" value="F:proline dehydrogenase activity"/>
    <property type="evidence" value="ECO:0007669"/>
    <property type="project" value="UniProtKB-UniRule"/>
</dbReference>
<keyword evidence="5" id="KW-0274">FAD</keyword>
<evidence type="ECO:0000259" key="9">
    <source>
        <dbReference type="Pfam" id="PF14850"/>
    </source>
</evidence>
<keyword evidence="2 5" id="KW-0560">Oxidoreductase</keyword>
<comment type="pathway">
    <text evidence="1 5">Amino-acid degradation; L-proline degradation into L-glutamate; L-glutamate from L-proline: step 2/2.</text>
</comment>
<keyword evidence="5" id="KW-0285">Flavoprotein</keyword>
<keyword evidence="3 5" id="KW-0520">NAD</keyword>
<keyword evidence="5" id="KW-0804">Transcription</keyword>
<feature type="domain" description="Proline dehydrogenase PutA" evidence="9">
    <location>
        <begin position="60"/>
        <end position="171"/>
    </location>
</feature>
<dbReference type="CDD" id="cd07125">
    <property type="entry name" value="ALDH_PutA-P5CDH"/>
    <property type="match status" value="1"/>
</dbReference>
<dbReference type="InterPro" id="IPR025703">
    <property type="entry name" value="Bifunct_PutA"/>
</dbReference>
<comment type="pathway">
    <text evidence="5">Amino-acid degradation; L-proline degradation into L-glutamate; L-glutamate from L-proline: step 1/2.</text>
</comment>
<evidence type="ECO:0000313" key="10">
    <source>
        <dbReference type="EMBL" id="AUH66174.1"/>
    </source>
</evidence>
<feature type="domain" description="Proline dehydrogenase" evidence="8">
    <location>
        <begin position="181"/>
        <end position="472"/>
    </location>
</feature>
<dbReference type="Gene3D" id="1.20.5.460">
    <property type="entry name" value="Single helix bin"/>
    <property type="match status" value="1"/>
</dbReference>
<protein>
    <recommendedName>
        <fullName evidence="5">Bifunctional protein PutA</fullName>
    </recommendedName>
    <domain>
        <recommendedName>
            <fullName evidence="5">Proline dehydrogenase</fullName>
            <ecNumber evidence="5">1.5.5.2</ecNumber>
        </recommendedName>
        <alternativeName>
            <fullName evidence="5">Proline oxidase</fullName>
        </alternativeName>
    </domain>
    <domain>
        <recommendedName>
            <fullName evidence="5">Delta-1-pyrroline-5-carboxylate dehydrogenase</fullName>
            <shortName evidence="5">P5C dehydrogenase</shortName>
            <ecNumber evidence="5">1.2.1.88</ecNumber>
        </recommendedName>
        <alternativeName>
            <fullName evidence="5">L-glutamate gamma-semialdehyde dehydrogenase</fullName>
        </alternativeName>
    </domain>
</protein>
<dbReference type="InterPro" id="IPR024082">
    <property type="entry name" value="PRODH_PutA_dom_II"/>
</dbReference>
<evidence type="ECO:0000256" key="6">
    <source>
        <dbReference type="PIRSR" id="PIRSR000197-1"/>
    </source>
</evidence>
<dbReference type="GO" id="GO:0003700">
    <property type="term" value="F:DNA-binding transcription factor activity"/>
    <property type="evidence" value="ECO:0007669"/>
    <property type="project" value="InterPro"/>
</dbReference>
<dbReference type="AlphaFoldDB" id="A0A2H5F3P8"/>
<dbReference type="InterPro" id="IPR002872">
    <property type="entry name" value="Proline_DH_dom"/>
</dbReference>
<feature type="active site" evidence="6">
    <location>
        <position position="767"/>
    </location>
</feature>
<dbReference type="InterPro" id="IPR016160">
    <property type="entry name" value="Ald_DH_CS_CYS"/>
</dbReference>
<dbReference type="InterPro" id="IPR029041">
    <property type="entry name" value="FAD-linked_oxidoreductase-like"/>
</dbReference>
<keyword evidence="5" id="KW-0238">DNA-binding</keyword>
<comment type="catalytic activity">
    <reaction evidence="4 5">
        <text>L-glutamate 5-semialdehyde + NAD(+) + H2O = L-glutamate + NADH + 2 H(+)</text>
        <dbReference type="Rhea" id="RHEA:30235"/>
        <dbReference type="ChEBI" id="CHEBI:15377"/>
        <dbReference type="ChEBI" id="CHEBI:15378"/>
        <dbReference type="ChEBI" id="CHEBI:29985"/>
        <dbReference type="ChEBI" id="CHEBI:57540"/>
        <dbReference type="ChEBI" id="CHEBI:57945"/>
        <dbReference type="ChEBI" id="CHEBI:58066"/>
        <dbReference type="EC" id="1.2.1.88"/>
    </reaction>
</comment>
<dbReference type="GO" id="GO:0009898">
    <property type="term" value="C:cytoplasmic side of plasma membrane"/>
    <property type="evidence" value="ECO:0007669"/>
    <property type="project" value="TreeGrafter"/>
</dbReference>
<dbReference type="GO" id="GO:0003842">
    <property type="term" value="F:L-glutamate gamma-semialdehyde dehydrogenase activity"/>
    <property type="evidence" value="ECO:0007669"/>
    <property type="project" value="UniProtKB-UniRule"/>
</dbReference>
<feature type="active site" evidence="6">
    <location>
        <position position="801"/>
    </location>
</feature>
<dbReference type="NCBIfam" id="TIGR01238">
    <property type="entry name" value="D1pyr5carbox3"/>
    <property type="match status" value="1"/>
</dbReference>
<evidence type="ECO:0000256" key="4">
    <source>
        <dbReference type="ARBA" id="ARBA00048142"/>
    </source>
</evidence>
<dbReference type="SUPFAM" id="SSF53720">
    <property type="entry name" value="ALDH-like"/>
    <property type="match status" value="1"/>
</dbReference>
<comment type="function">
    <text evidence="5">Oxidizes proline to glutamate for use as a carbon and nitrogen source.</text>
</comment>
<dbReference type="PANTHER" id="PTHR42862">
    <property type="entry name" value="DELTA-1-PYRROLINE-5-CARBOXYLATE DEHYDROGENASE 1, ISOFORM A-RELATED"/>
    <property type="match status" value="1"/>
</dbReference>
<dbReference type="Gene3D" id="3.40.605.10">
    <property type="entry name" value="Aldehyde Dehydrogenase, Chain A, domain 1"/>
    <property type="match status" value="1"/>
</dbReference>
<dbReference type="InterPro" id="IPR015590">
    <property type="entry name" value="Aldehyde_DH_dom"/>
</dbReference>
<sequence length="1145" mass="122199">MAQRDPNRQAMRKAHNADETAAITALIADYGPDAAARARIDATTAALVRDIRAGDDPGLMEVFLAEYGLSTDEGVALMCLAEALLRVPDAETMDELIEDKIAPSEWGQHLGKSASSLVNASTWALMLTGKVLRGNESPGIAGHLRNAVKRLGEPVIRTAVHRAMREMGQQFVLGETVKDAIRRGRERVGKGFTYSYDMLGEAARTEADARAYTAAYEGAIAALAAQAKSDDIRANPGISIKLSALHPRYEEGQRDRVMAELVPIVLRLARAAKAANMGLNIDAEEADRLDLSLDVIEAVLSDPSLAGWDGFGVVVQAYGKRAPHVIDWLEALAERLDRRIMVRLVKGAYWDTEIKRAQVEGLEGFPVWTHKTATDVAWICSARKLLASPRIYPQFATHNAHSAAAVLELAGEDKDWEFQRLHGMGEALHDLLHDRYGTRCRIYAPVGAHEDLLAYLVRRLLENGANSSFVNRIVDTDVPPEEVAPDPFIEWQKVAGQPARGVRAPQALFGSRLNSRGFDLRDPETLAMIDAERGKWADHHWQGGPLLAVAGDDAARVGEDVVNPARPGDHVGRIALSSDADIAGALGAAAIWDAAPETRAEVLNRAADLYEAHYAELFALIAREAGKSLADCVAELREAVDFLRYYAGFATADAPRGVITCISPWNFPLAIFTGQIAAALAAGNGVLAKPAETTSLIAWRATQLLHEAGVPAHALQLLPGPGRQVGTALSSDPRVAGVCFTGSLPTAQAINRAMAENLAPDAPLIAETGGLNAMVVDSTALPEQAVHDILASAFQSAGQRCSALRILYVQEDVADKVLTMLHGAMDELRMGDPWHLETDVGPVISAGARKGIDDHVSAARSDGRILHRLKPPSRGHFVPPVTIRVSGIEAIEKEIFGPVLHVARFKAEDLDRVIAAINGSGYGLTFGLHTRIDDRVEHIDRHIHVGNLYVNRNQIGAIVGSQPFGGEGLSGTGPKAGGPHYVPRFRAAGHRHVADDRPEADSELVRDQLKRAKTDIDTPRETTLLPGPTGESNRLTSHARGTVLCLGPDTGAQAAIAAAAGCAAVEVTGRLLPGALSSLGGMAVVAYDGSEEMARAYRIALAGRAGPIIPLAGSAELAGYAVLERHLCVDTTASGGNASLLAAAE</sequence>
<dbReference type="InterPro" id="IPR016162">
    <property type="entry name" value="Ald_DH_N"/>
</dbReference>
<comment type="similarity">
    <text evidence="5">In the N-terminal section; belongs to the proline dehydrogenase family.</text>
</comment>
<dbReference type="EC" id="1.2.1.88" evidence="5"/>
<evidence type="ECO:0000256" key="3">
    <source>
        <dbReference type="ARBA" id="ARBA00023027"/>
    </source>
</evidence>
<evidence type="ECO:0000256" key="2">
    <source>
        <dbReference type="ARBA" id="ARBA00023002"/>
    </source>
</evidence>
<dbReference type="EMBL" id="CP025430">
    <property type="protein sequence ID" value="AUH66174.1"/>
    <property type="molecule type" value="Genomic_DNA"/>
</dbReference>
<dbReference type="PANTHER" id="PTHR42862:SF1">
    <property type="entry name" value="DELTA-1-PYRROLINE-5-CARBOXYLATE DEHYDROGENASE 2, ISOFORM A-RELATED"/>
    <property type="match status" value="1"/>
</dbReference>
<dbReference type="Gene3D" id="3.40.309.10">
    <property type="entry name" value="Aldehyde Dehydrogenase, Chain A, domain 2"/>
    <property type="match status" value="1"/>
</dbReference>
<dbReference type="UniPathway" id="UPA00261">
    <property type="reaction ID" value="UER00373"/>
</dbReference>
<accession>A0A2H5F3P8</accession>
<dbReference type="KEGG" id="pzh:CX676_05055"/>
<evidence type="ECO:0000256" key="5">
    <source>
        <dbReference type="PIRNR" id="PIRNR000197"/>
    </source>
</evidence>
<dbReference type="InterPro" id="IPR050485">
    <property type="entry name" value="Proline_metab_enzyme"/>
</dbReference>
<dbReference type="InterPro" id="IPR016163">
    <property type="entry name" value="Ald_DH_C"/>
</dbReference>
<dbReference type="EC" id="1.5.5.2" evidence="5"/>
<reference evidence="10 11" key="1">
    <citation type="journal article" date="2013" name="Antonie Van Leeuwenhoek">
        <title>Paracoccus zhejiangensis sp. nov., isolated from activated sludge in wastewater-treatment system.</title>
        <authorList>
            <person name="Wu Z.G."/>
            <person name="Zhang D.F."/>
            <person name="Liu Y.L."/>
            <person name="Wang F."/>
            <person name="Jiang X."/>
            <person name="Li C."/>
            <person name="Li S.P."/>
            <person name="Hong Q."/>
            <person name="Li W.J."/>
        </authorList>
    </citation>
    <scope>NUCLEOTIDE SEQUENCE [LARGE SCALE GENOMIC DNA]</scope>
    <source>
        <strain evidence="10 11">J6</strain>
    </source>
</reference>
<dbReference type="PIRSF" id="PIRSF000197">
    <property type="entry name" value="Bifunct_PutA"/>
    <property type="match status" value="1"/>
</dbReference>
<dbReference type="SUPFAM" id="SSF51730">
    <property type="entry name" value="FAD-linked oxidoreductase"/>
    <property type="match status" value="1"/>
</dbReference>